<evidence type="ECO:0000313" key="4">
    <source>
        <dbReference type="EMBL" id="OGX88890.1"/>
    </source>
</evidence>
<dbReference type="Proteomes" id="UP000177791">
    <property type="component" value="Unassembled WGS sequence"/>
</dbReference>
<reference evidence="4 5" key="1">
    <citation type="submission" date="2016-08" db="EMBL/GenBank/DDBJ databases">
        <title>Hymenobacter coccineus sp. nov., Hymenobacter lapidarius sp. nov. and Hymenobacter glacialis sp. nov., isolated from Antarctic soil.</title>
        <authorList>
            <person name="Sedlacek I."/>
            <person name="Kralova S."/>
            <person name="Kyrova K."/>
            <person name="Maslanova I."/>
            <person name="Stankova E."/>
            <person name="Vrbovska V."/>
            <person name="Nemec M."/>
            <person name="Bartak M."/>
            <person name="Svec P."/>
            <person name="Busse H.-J."/>
            <person name="Pantucek R."/>
        </authorList>
    </citation>
    <scope>NUCLEOTIDE SEQUENCE [LARGE SCALE GENOMIC DNA]</scope>
    <source>
        <strain evidence="4 5">CCM 8648</strain>
    </source>
</reference>
<dbReference type="OrthoDB" id="6399635at2"/>
<feature type="chain" id="PRO_5009579368" description="Thioredoxin domain-containing protein" evidence="2">
    <location>
        <begin position="22"/>
        <end position="161"/>
    </location>
</feature>
<dbReference type="SUPFAM" id="SSF52833">
    <property type="entry name" value="Thioredoxin-like"/>
    <property type="match status" value="1"/>
</dbReference>
<protein>
    <recommendedName>
        <fullName evidence="3">Thioredoxin domain-containing protein</fullName>
    </recommendedName>
</protein>
<gene>
    <name evidence="4" type="ORF">BEN48_08055</name>
</gene>
<dbReference type="RefSeq" id="WP_070731829.1">
    <property type="nucleotide sequence ID" value="NZ_MDZC01000010.1"/>
</dbReference>
<evidence type="ECO:0000259" key="3">
    <source>
        <dbReference type="PROSITE" id="PS51352"/>
    </source>
</evidence>
<dbReference type="InterPro" id="IPR050553">
    <property type="entry name" value="Thioredoxin_ResA/DsbE_sf"/>
</dbReference>
<feature type="domain" description="Thioredoxin" evidence="3">
    <location>
        <begin position="11"/>
        <end position="161"/>
    </location>
</feature>
<dbReference type="InterPro" id="IPR017937">
    <property type="entry name" value="Thioredoxin_CS"/>
</dbReference>
<evidence type="ECO:0000313" key="5">
    <source>
        <dbReference type="Proteomes" id="UP000177791"/>
    </source>
</evidence>
<dbReference type="PANTHER" id="PTHR42852:SF13">
    <property type="entry name" value="PROTEIN DIPZ"/>
    <property type="match status" value="1"/>
</dbReference>
<dbReference type="STRING" id="1908236.BEN48_08055"/>
<keyword evidence="5" id="KW-1185">Reference proteome</keyword>
<evidence type="ECO:0000256" key="1">
    <source>
        <dbReference type="ARBA" id="ARBA00023284"/>
    </source>
</evidence>
<dbReference type="InterPro" id="IPR013766">
    <property type="entry name" value="Thioredoxin_domain"/>
</dbReference>
<feature type="signal peptide" evidence="2">
    <location>
        <begin position="1"/>
        <end position="21"/>
    </location>
</feature>
<dbReference type="GO" id="GO:0016209">
    <property type="term" value="F:antioxidant activity"/>
    <property type="evidence" value="ECO:0007669"/>
    <property type="project" value="InterPro"/>
</dbReference>
<proteinExistence type="predicted"/>
<dbReference type="InterPro" id="IPR000866">
    <property type="entry name" value="AhpC/TSA"/>
</dbReference>
<keyword evidence="2" id="KW-0732">Signal</keyword>
<dbReference type="Pfam" id="PF00578">
    <property type="entry name" value="AhpC-TSA"/>
    <property type="match status" value="1"/>
</dbReference>
<dbReference type="InterPro" id="IPR036249">
    <property type="entry name" value="Thioredoxin-like_sf"/>
</dbReference>
<keyword evidence="1" id="KW-0676">Redox-active center</keyword>
<dbReference type="PROSITE" id="PS51352">
    <property type="entry name" value="THIOREDOXIN_2"/>
    <property type="match status" value="1"/>
</dbReference>
<name>A0A1G1TDE8_9BACT</name>
<dbReference type="EMBL" id="MDZC01000010">
    <property type="protein sequence ID" value="OGX88890.1"/>
    <property type="molecule type" value="Genomic_DNA"/>
</dbReference>
<organism evidence="4 5">
    <name type="scientific">Hymenobacter glacialis</name>
    <dbReference type="NCBI Taxonomy" id="1908236"/>
    <lineage>
        <taxon>Bacteria</taxon>
        <taxon>Pseudomonadati</taxon>
        <taxon>Bacteroidota</taxon>
        <taxon>Cytophagia</taxon>
        <taxon>Cytophagales</taxon>
        <taxon>Hymenobacteraceae</taxon>
        <taxon>Hymenobacter</taxon>
    </lineage>
</organism>
<evidence type="ECO:0000256" key="2">
    <source>
        <dbReference type="SAM" id="SignalP"/>
    </source>
</evidence>
<accession>A0A1G1TDE8</accession>
<dbReference type="PANTHER" id="PTHR42852">
    <property type="entry name" value="THIOL:DISULFIDE INTERCHANGE PROTEIN DSBE"/>
    <property type="match status" value="1"/>
</dbReference>
<comment type="caution">
    <text evidence="4">The sequence shown here is derived from an EMBL/GenBank/DDBJ whole genome shotgun (WGS) entry which is preliminary data.</text>
</comment>
<dbReference type="AlphaFoldDB" id="A0A1G1TDE8"/>
<dbReference type="Gene3D" id="3.40.30.10">
    <property type="entry name" value="Glutaredoxin"/>
    <property type="match status" value="1"/>
</dbReference>
<dbReference type="PROSITE" id="PS00194">
    <property type="entry name" value="THIOREDOXIN_1"/>
    <property type="match status" value="1"/>
</dbReference>
<sequence length="161" mass="18061">MLSFKYLLLGIGLSATLPSFGQQVAVIKFPELQKRLTRQTDTTYVVNFWATWCGPCVKELPNFEQVGSANANKKVKVLLVSLDYASQLDKKVKPFVKARGLKSEVVLLNEPDPNSWLGQVDAQWTGSIPFTLIINNKTKQRATFEQELSKAELTAALRKFL</sequence>
<dbReference type="CDD" id="cd02966">
    <property type="entry name" value="TlpA_like_family"/>
    <property type="match status" value="1"/>
</dbReference>
<dbReference type="GO" id="GO:0016491">
    <property type="term" value="F:oxidoreductase activity"/>
    <property type="evidence" value="ECO:0007669"/>
    <property type="project" value="InterPro"/>
</dbReference>